<sequence>MHFRYEWLNKILGRLAIRLSAKLSKRITDALSKTDIFIIDSGSSVTYFPELKRQFPAAKFIYNAADSLRAVGAPSYLLPMERIAIMNSDLVRCPSSLLAKILLGGSNILVIPQGVLVDQFNICHTSPYPSGTINIVSIGSTLIDLVAIADLARSHPQIQVHVLGLTQQDNMPTNAIFHGEVSFRETIPFVKFANAGLAAYKLDEGSAYIAESSLKLLQYRFCNLPIIAPEMIPDGEDVFTYIEGDEGSIARATTRALGHFDSKSPRNVSILSWDDVAGRLLRAIGELGAGPFRNRCGEPDRR</sequence>
<dbReference type="Gene3D" id="3.40.50.2000">
    <property type="entry name" value="Glycogen Phosphorylase B"/>
    <property type="match status" value="1"/>
</dbReference>
<evidence type="ECO:0000313" key="2">
    <source>
        <dbReference type="EMBL" id="WBO23854.1"/>
    </source>
</evidence>
<organism evidence="2 3">
    <name type="scientific">Sphingomonas abietis</name>
    <dbReference type="NCBI Taxonomy" id="3012344"/>
    <lineage>
        <taxon>Bacteria</taxon>
        <taxon>Pseudomonadati</taxon>
        <taxon>Pseudomonadota</taxon>
        <taxon>Alphaproteobacteria</taxon>
        <taxon>Sphingomonadales</taxon>
        <taxon>Sphingomonadaceae</taxon>
        <taxon>Sphingomonas</taxon>
    </lineage>
</organism>
<dbReference type="SUPFAM" id="SSF53756">
    <property type="entry name" value="UDP-Glycosyltransferase/glycogen phosphorylase"/>
    <property type="match status" value="1"/>
</dbReference>
<evidence type="ECO:0000313" key="3">
    <source>
        <dbReference type="Proteomes" id="UP001210865"/>
    </source>
</evidence>
<evidence type="ECO:0000259" key="1">
    <source>
        <dbReference type="Pfam" id="PF22059"/>
    </source>
</evidence>
<reference evidence="2 3" key="1">
    <citation type="submission" date="2022-12" db="EMBL/GenBank/DDBJ databases">
        <title>Sphingomonas abieness sp. nov., an endophytic bacterium isolated from Abies koreana.</title>
        <authorList>
            <person name="Jiang L."/>
            <person name="Lee J."/>
        </authorList>
    </citation>
    <scope>NUCLEOTIDE SEQUENCE [LARGE SCALE GENOMIC DNA]</scope>
    <source>
        <strain evidence="3">PAMB 00755</strain>
    </source>
</reference>
<dbReference type="EMBL" id="CP115174">
    <property type="protein sequence ID" value="WBO23854.1"/>
    <property type="molecule type" value="Genomic_DNA"/>
</dbReference>
<dbReference type="Proteomes" id="UP001210865">
    <property type="component" value="Chromosome"/>
</dbReference>
<keyword evidence="3" id="KW-1185">Reference proteome</keyword>
<name>A0ABY7NQM5_9SPHN</name>
<proteinExistence type="predicted"/>
<feature type="domain" description="Glucuronosyltransferase GumK N-terminal" evidence="1">
    <location>
        <begin position="2"/>
        <end position="93"/>
    </location>
</feature>
<dbReference type="InterPro" id="IPR054299">
    <property type="entry name" value="GumK_N"/>
</dbReference>
<gene>
    <name evidence="2" type="ORF">PBT88_06970</name>
</gene>
<protein>
    <recommendedName>
        <fullName evidence="1">Glucuronosyltransferase GumK N-terminal domain-containing protein</fullName>
    </recommendedName>
</protein>
<dbReference type="Pfam" id="PF22059">
    <property type="entry name" value="GumK_N"/>
    <property type="match status" value="1"/>
</dbReference>
<accession>A0ABY7NQM5</accession>